<evidence type="ECO:0008006" key="5">
    <source>
        <dbReference type="Google" id="ProtNLM"/>
    </source>
</evidence>
<keyword evidence="2" id="KW-1133">Transmembrane helix</keyword>
<keyword evidence="2" id="KW-0472">Membrane</keyword>
<keyword evidence="2" id="KW-0812">Transmembrane</keyword>
<feature type="compositionally biased region" description="Basic and acidic residues" evidence="1">
    <location>
        <begin position="262"/>
        <end position="274"/>
    </location>
</feature>
<feature type="region of interest" description="Disordered" evidence="1">
    <location>
        <begin position="497"/>
        <end position="630"/>
    </location>
</feature>
<feature type="transmembrane region" description="Helical" evidence="2">
    <location>
        <begin position="128"/>
        <end position="152"/>
    </location>
</feature>
<feature type="compositionally biased region" description="Polar residues" evidence="1">
    <location>
        <begin position="504"/>
        <end position="518"/>
    </location>
</feature>
<evidence type="ECO:0000313" key="4">
    <source>
        <dbReference type="Proteomes" id="UP000234331"/>
    </source>
</evidence>
<evidence type="ECO:0000256" key="1">
    <source>
        <dbReference type="SAM" id="MobiDB-lite"/>
    </source>
</evidence>
<dbReference type="Proteomes" id="UP000234331">
    <property type="component" value="Unassembled WGS sequence"/>
</dbReference>
<gene>
    <name evidence="3" type="ORF">FRACA_830005</name>
</gene>
<name>A0A2I2L1P8_9ACTN</name>
<feature type="compositionally biased region" description="Gly residues" evidence="1">
    <location>
        <begin position="553"/>
        <end position="565"/>
    </location>
</feature>
<feature type="transmembrane region" description="Helical" evidence="2">
    <location>
        <begin position="69"/>
        <end position="91"/>
    </location>
</feature>
<feature type="compositionally biased region" description="Basic and acidic residues" evidence="1">
    <location>
        <begin position="587"/>
        <end position="598"/>
    </location>
</feature>
<feature type="compositionally biased region" description="Low complexity" evidence="1">
    <location>
        <begin position="566"/>
        <end position="582"/>
    </location>
</feature>
<feature type="compositionally biased region" description="Basic and acidic residues" evidence="1">
    <location>
        <begin position="526"/>
        <end position="540"/>
    </location>
</feature>
<evidence type="ECO:0000256" key="2">
    <source>
        <dbReference type="SAM" id="Phobius"/>
    </source>
</evidence>
<feature type="transmembrane region" description="Helical" evidence="2">
    <location>
        <begin position="97"/>
        <end position="116"/>
    </location>
</feature>
<dbReference type="OrthoDB" id="3453893at2"/>
<sequence>MFRHPVRGILIAGDGGSNMDETGMAPRSVAGAGARFIRAPFTVMGRLMLWLSTANLEILDRFPADRPKYVGLGSSVFITSAMAAVSGGFALHMALDLPIVACVVAGLLWGTAIMSFDRWLLATAGRGNLWLLLPRAALAFLIGLVVSTPFVLRIFQPEIMQQVALIQASAATSQQQDWNDPNNPIVRRINQLSADVGAQQKIIQNDGSSISAEDDATVLRLSAALSPDRDPMKTYNALNGRANCEAAGRTDCGGGVGSGRPGEGDRTRSLRQQADDYKRANVDPLQRQLDTARTTAVANLPARRAKAVQDASDRLDEDRRQLNPLLDQRRRLQSSFDSSNGRNTGLLIRMQALGDLTKHNATMRTTHHTLLAFITAIDCLPILFKLLMSFGRRSKYEEGLEAEEREHLAISRQRSRRLRAEQMIYQVDTLREAQAARDIRDEAMEGLARRSVRDQVEVAERRLDRWKREQLRRVDTDVNYLRQDQVLAPGLLPPHQRAAAANGADQNGSGTGTAQRTWPPQGPVPDEPRWGRRRGRRDDEGTPPPRPPARGSGTTGRPGAGGHGDAPGPAADGQPSAPGHPGAPHPGGRDRPADRSGERNGSSPPYPRRSGYGDPQGAPDPQVEEGTDLW</sequence>
<proteinExistence type="predicted"/>
<dbReference type="EMBL" id="FZMO01000551">
    <property type="protein sequence ID" value="SNQ51842.1"/>
    <property type="molecule type" value="Genomic_DNA"/>
</dbReference>
<dbReference type="AlphaFoldDB" id="A0A2I2L1P8"/>
<accession>A0A2I2L1P8</accession>
<keyword evidence="4" id="KW-1185">Reference proteome</keyword>
<reference evidence="3 4" key="1">
    <citation type="submission" date="2017-06" db="EMBL/GenBank/DDBJ databases">
        <authorList>
            <person name="Kim H.J."/>
            <person name="Triplett B.A."/>
        </authorList>
    </citation>
    <scope>NUCLEOTIDE SEQUENCE [LARGE SCALE GENOMIC DNA]</scope>
    <source>
        <strain evidence="3">FRACA_ARgP5</strain>
    </source>
</reference>
<protein>
    <recommendedName>
        <fullName evidence="5">DUF4407 domain-containing protein</fullName>
    </recommendedName>
</protein>
<feature type="region of interest" description="Disordered" evidence="1">
    <location>
        <begin position="253"/>
        <end position="274"/>
    </location>
</feature>
<dbReference type="InterPro" id="IPR025519">
    <property type="entry name" value="DUF4407"/>
</dbReference>
<organism evidence="3 4">
    <name type="scientific">Frankia canadensis</name>
    <dbReference type="NCBI Taxonomy" id="1836972"/>
    <lineage>
        <taxon>Bacteria</taxon>
        <taxon>Bacillati</taxon>
        <taxon>Actinomycetota</taxon>
        <taxon>Actinomycetes</taxon>
        <taxon>Frankiales</taxon>
        <taxon>Frankiaceae</taxon>
        <taxon>Frankia</taxon>
    </lineage>
</organism>
<dbReference type="Pfam" id="PF14362">
    <property type="entry name" value="DUF4407"/>
    <property type="match status" value="1"/>
</dbReference>
<evidence type="ECO:0000313" key="3">
    <source>
        <dbReference type="EMBL" id="SNQ51842.1"/>
    </source>
</evidence>